<proteinExistence type="predicted"/>
<dbReference type="EMBL" id="HBIA01017722">
    <property type="protein sequence ID" value="CAE0236951.1"/>
    <property type="molecule type" value="Transcribed_RNA"/>
</dbReference>
<dbReference type="Pfam" id="PF13499">
    <property type="entry name" value="EF-hand_7"/>
    <property type="match status" value="2"/>
</dbReference>
<dbReference type="PROSITE" id="PS50222">
    <property type="entry name" value="EF_HAND_2"/>
    <property type="match status" value="5"/>
</dbReference>
<feature type="domain" description="EF-hand" evidence="4">
    <location>
        <begin position="486"/>
        <end position="521"/>
    </location>
</feature>
<evidence type="ECO:0000259" key="4">
    <source>
        <dbReference type="PROSITE" id="PS50222"/>
    </source>
</evidence>
<dbReference type="InterPro" id="IPR002048">
    <property type="entry name" value="EF_hand_dom"/>
</dbReference>
<evidence type="ECO:0000256" key="1">
    <source>
        <dbReference type="ARBA" id="ARBA00022737"/>
    </source>
</evidence>
<dbReference type="SUPFAM" id="SSF47473">
    <property type="entry name" value="EF-hand"/>
    <property type="match status" value="2"/>
</dbReference>
<protein>
    <recommendedName>
        <fullName evidence="4">EF-hand domain-containing protein</fullName>
    </recommendedName>
</protein>
<dbReference type="CDD" id="cd00051">
    <property type="entry name" value="EFh"/>
    <property type="match status" value="3"/>
</dbReference>
<dbReference type="InterPro" id="IPR011992">
    <property type="entry name" value="EF-hand-dom_pair"/>
</dbReference>
<dbReference type="PANTHER" id="PTHR23050">
    <property type="entry name" value="CALCIUM BINDING PROTEIN"/>
    <property type="match status" value="1"/>
</dbReference>
<evidence type="ECO:0000313" key="5">
    <source>
        <dbReference type="EMBL" id="CAE0236951.1"/>
    </source>
</evidence>
<dbReference type="InterPro" id="IPR018247">
    <property type="entry name" value="EF_Hand_1_Ca_BS"/>
</dbReference>
<dbReference type="AlphaFoldDB" id="A0A7S3FWJ4"/>
<feature type="compositionally biased region" description="Polar residues" evidence="3">
    <location>
        <begin position="242"/>
        <end position="266"/>
    </location>
</feature>
<reference evidence="5" key="1">
    <citation type="submission" date="2021-01" db="EMBL/GenBank/DDBJ databases">
        <authorList>
            <person name="Corre E."/>
            <person name="Pelletier E."/>
            <person name="Niang G."/>
            <person name="Scheremetjew M."/>
            <person name="Finn R."/>
            <person name="Kale V."/>
            <person name="Holt S."/>
            <person name="Cochrane G."/>
            <person name="Meng A."/>
            <person name="Brown T."/>
            <person name="Cohen L."/>
        </authorList>
    </citation>
    <scope>NUCLEOTIDE SEQUENCE</scope>
    <source>
        <strain evidence="5">Ras09</strain>
    </source>
</reference>
<feature type="domain" description="EF-hand" evidence="4">
    <location>
        <begin position="42"/>
        <end position="69"/>
    </location>
</feature>
<sequence>MLGYESERRLKNLLVAVGDGERDLEAARQRLCGIRDFAPLSAFERFDRDMTGFITSYEIVNFLRDNSVFHVSESESFSLVQFFDSNGNNKLSFQEFIQMLLPCENNVLRNITLDRPSRRVTRYDHLPRDIELCLTNIIEKEIDLQRRLEILKRELEVQYDYSPFAAFRSIDKYNSGRIDTVNCGSFLRQNGHYAAELELLAIIRRIDTDGDAVVVYSEFAEFVRPAIPAPRGVTYAPPVRPSSATRTGNASPLRNSSPVRSYSTQKSRAAYSSPVRASVSPSRLSPSRKPILRLNDEDELVHALKELCNLEQELETAKVNLSHKSDFNLYDAFNIFDQPRYGSISVHELQSGLNAIGVYPTYDECDLFITRYCKKGDRRLNFSEFSEAFLAHDSYYANMVNRRGSNYVPRVIRRDDVFLPHTSFEFQSMWRTHIRVENANESLRQRLQSRPGFNMYEAFNSLDFNDTGAVSAYELKRMIESRGYFVGFKEVEQVVEKMDRNKDGRISFHEFSEDVRTKSPVRR</sequence>
<feature type="region of interest" description="Disordered" evidence="3">
    <location>
        <begin position="233"/>
        <end position="288"/>
    </location>
</feature>
<feature type="domain" description="EF-hand" evidence="4">
    <location>
        <begin position="457"/>
        <end position="485"/>
    </location>
</feature>
<gene>
    <name evidence="5" type="ORF">SRAS04492_LOCUS8760</name>
</gene>
<feature type="domain" description="EF-hand" evidence="4">
    <location>
        <begin position="71"/>
        <end position="106"/>
    </location>
</feature>
<dbReference type="PROSITE" id="PS00018">
    <property type="entry name" value="EF_HAND_1"/>
    <property type="match status" value="4"/>
</dbReference>
<organism evidence="5">
    <name type="scientific">Strombidium rassoulzadegani</name>
    <dbReference type="NCBI Taxonomy" id="1082188"/>
    <lineage>
        <taxon>Eukaryota</taxon>
        <taxon>Sar</taxon>
        <taxon>Alveolata</taxon>
        <taxon>Ciliophora</taxon>
        <taxon>Intramacronucleata</taxon>
        <taxon>Spirotrichea</taxon>
        <taxon>Oligotrichia</taxon>
        <taxon>Strombidiidae</taxon>
        <taxon>Strombidium</taxon>
    </lineage>
</organism>
<dbReference type="InterPro" id="IPR050145">
    <property type="entry name" value="Centrin_CML-like"/>
</dbReference>
<evidence type="ECO:0000256" key="2">
    <source>
        <dbReference type="ARBA" id="ARBA00022837"/>
    </source>
</evidence>
<dbReference type="Gene3D" id="1.10.238.10">
    <property type="entry name" value="EF-hand"/>
    <property type="match status" value="4"/>
</dbReference>
<feature type="domain" description="EF-hand" evidence="4">
    <location>
        <begin position="194"/>
        <end position="229"/>
    </location>
</feature>
<name>A0A7S3FWJ4_9SPIT</name>
<dbReference type="SMART" id="SM00054">
    <property type="entry name" value="EFh"/>
    <property type="match status" value="6"/>
</dbReference>
<feature type="compositionally biased region" description="Low complexity" evidence="3">
    <location>
        <begin position="267"/>
        <end position="288"/>
    </location>
</feature>
<evidence type="ECO:0000256" key="3">
    <source>
        <dbReference type="SAM" id="MobiDB-lite"/>
    </source>
</evidence>
<dbReference type="GO" id="GO:0005509">
    <property type="term" value="F:calcium ion binding"/>
    <property type="evidence" value="ECO:0007669"/>
    <property type="project" value="InterPro"/>
</dbReference>
<keyword evidence="1" id="KW-0677">Repeat</keyword>
<accession>A0A7S3FWJ4</accession>
<keyword evidence="2" id="KW-0106">Calcium</keyword>